<proteinExistence type="inferred from homology"/>
<dbReference type="Proteomes" id="UP000015102">
    <property type="component" value="Unassembled WGS sequence"/>
</dbReference>
<keyword evidence="2" id="KW-0689">Ribosomal protein</keyword>
<dbReference type="GO" id="GO:0022625">
    <property type="term" value="C:cytosolic large ribosomal subunit"/>
    <property type="evidence" value="ECO:0007669"/>
    <property type="project" value="TreeGrafter"/>
</dbReference>
<reference evidence="8" key="1">
    <citation type="submission" date="2013-02" db="EMBL/GenBank/DDBJ databases">
        <authorList>
            <person name="Hughes D."/>
        </authorList>
    </citation>
    <scope>NUCLEOTIDE SEQUENCE</scope>
    <source>
        <strain>Durham</strain>
        <strain evidence="8">NC isolate 2 -- Noor lab</strain>
    </source>
</reference>
<dbReference type="EnsemblMetazoa" id="MESCA012642-RA">
    <property type="protein sequence ID" value="MESCA012642-PA"/>
    <property type="gene ID" value="MESCA012642"/>
</dbReference>
<accession>T1H7A4</accession>
<sequence>HLRRHHKFCPSINLHKLWSLGGNEKFEEISKDKSVKAPVIDLVQFGYYKLLGRGHLPKVHVIVYITYCQKAEDKIKKAGGVCLLRA</sequence>
<protein>
    <recommendedName>
        <fullName evidence="4">Large ribosomal subunit protein uL15</fullName>
    </recommendedName>
    <alternativeName>
        <fullName evidence="5">60S ribosomal protein L27a</fullName>
    </alternativeName>
</protein>
<dbReference type="InterPro" id="IPR036227">
    <property type="entry name" value="Ribosomal_uL15/eL18_sf"/>
</dbReference>
<dbReference type="Pfam" id="PF00828">
    <property type="entry name" value="Ribosomal_L27A"/>
    <property type="match status" value="1"/>
</dbReference>
<keyword evidence="3" id="KW-0687">Ribonucleoprotein</keyword>
<reference evidence="7" key="2">
    <citation type="submission" date="2015-06" db="UniProtKB">
        <authorList>
            <consortium name="EnsemblMetazoa"/>
        </authorList>
    </citation>
    <scope>IDENTIFICATION</scope>
</reference>
<evidence type="ECO:0000256" key="1">
    <source>
        <dbReference type="ARBA" id="ARBA00007320"/>
    </source>
</evidence>
<dbReference type="PANTHER" id="PTHR11721">
    <property type="entry name" value="60S RIBOSOMAL PROTEIN L27A"/>
    <property type="match status" value="1"/>
</dbReference>
<dbReference type="GO" id="GO:0003735">
    <property type="term" value="F:structural constituent of ribosome"/>
    <property type="evidence" value="ECO:0007669"/>
    <property type="project" value="TreeGrafter"/>
</dbReference>
<evidence type="ECO:0000313" key="7">
    <source>
        <dbReference type="EnsemblMetazoa" id="MESCA012642-PA"/>
    </source>
</evidence>
<name>T1H7A4_MEGSC</name>
<evidence type="ECO:0000256" key="5">
    <source>
        <dbReference type="ARBA" id="ARBA00035527"/>
    </source>
</evidence>
<keyword evidence="8" id="KW-1185">Reference proteome</keyword>
<evidence type="ECO:0000259" key="6">
    <source>
        <dbReference type="Pfam" id="PF00828"/>
    </source>
</evidence>
<organism evidence="7 8">
    <name type="scientific">Megaselia scalaris</name>
    <name type="common">Humpbacked fly</name>
    <name type="synonym">Phora scalaris</name>
    <dbReference type="NCBI Taxonomy" id="36166"/>
    <lineage>
        <taxon>Eukaryota</taxon>
        <taxon>Metazoa</taxon>
        <taxon>Ecdysozoa</taxon>
        <taxon>Arthropoda</taxon>
        <taxon>Hexapoda</taxon>
        <taxon>Insecta</taxon>
        <taxon>Pterygota</taxon>
        <taxon>Neoptera</taxon>
        <taxon>Endopterygota</taxon>
        <taxon>Diptera</taxon>
        <taxon>Brachycera</taxon>
        <taxon>Muscomorpha</taxon>
        <taxon>Platypezoidea</taxon>
        <taxon>Phoridae</taxon>
        <taxon>Megaseliini</taxon>
        <taxon>Megaselia</taxon>
    </lineage>
</organism>
<dbReference type="STRING" id="36166.T1H7A4"/>
<dbReference type="SUPFAM" id="SSF52080">
    <property type="entry name" value="Ribosomal proteins L15p and L18e"/>
    <property type="match status" value="1"/>
</dbReference>
<feature type="domain" description="Large ribosomal subunit protein uL15/eL18" evidence="6">
    <location>
        <begin position="12"/>
        <end position="82"/>
    </location>
</feature>
<comment type="similarity">
    <text evidence="1">Belongs to the universal ribosomal protein uL15 family.</text>
</comment>
<dbReference type="Gene3D" id="3.100.10.10">
    <property type="match status" value="1"/>
</dbReference>
<dbReference type="HOGENOM" id="CLU_109163_2_0_1"/>
<dbReference type="OMA" id="HSHGRIC"/>
<dbReference type="AlphaFoldDB" id="T1H7A4"/>
<evidence type="ECO:0000256" key="3">
    <source>
        <dbReference type="ARBA" id="ARBA00023274"/>
    </source>
</evidence>
<dbReference type="InterPro" id="IPR021131">
    <property type="entry name" value="Ribosomal_uL15/eL18"/>
</dbReference>
<dbReference type="PANTHER" id="PTHR11721:SF3">
    <property type="entry name" value="LARGE RIBOSOMAL SUBUNIT PROTEIN UL15"/>
    <property type="match status" value="1"/>
</dbReference>
<evidence type="ECO:0000256" key="4">
    <source>
        <dbReference type="ARBA" id="ARBA00035200"/>
    </source>
</evidence>
<evidence type="ECO:0000313" key="8">
    <source>
        <dbReference type="Proteomes" id="UP000015102"/>
    </source>
</evidence>
<evidence type="ECO:0000256" key="2">
    <source>
        <dbReference type="ARBA" id="ARBA00022980"/>
    </source>
</evidence>